<dbReference type="Proteomes" id="UP000499080">
    <property type="component" value="Unassembled WGS sequence"/>
</dbReference>
<keyword evidence="2" id="KW-1185">Reference proteome</keyword>
<proteinExistence type="predicted"/>
<organism evidence="1 2">
    <name type="scientific">Araneus ventricosus</name>
    <name type="common">Orbweaver spider</name>
    <name type="synonym">Epeira ventricosa</name>
    <dbReference type="NCBI Taxonomy" id="182803"/>
    <lineage>
        <taxon>Eukaryota</taxon>
        <taxon>Metazoa</taxon>
        <taxon>Ecdysozoa</taxon>
        <taxon>Arthropoda</taxon>
        <taxon>Chelicerata</taxon>
        <taxon>Arachnida</taxon>
        <taxon>Araneae</taxon>
        <taxon>Araneomorphae</taxon>
        <taxon>Entelegynae</taxon>
        <taxon>Araneoidea</taxon>
        <taxon>Araneidae</taxon>
        <taxon>Araneus</taxon>
    </lineage>
</organism>
<comment type="caution">
    <text evidence="1">The sequence shown here is derived from an EMBL/GenBank/DDBJ whole genome shotgun (WGS) entry which is preliminary data.</text>
</comment>
<gene>
    <name evidence="1" type="ORF">AVEN_92198_1</name>
</gene>
<evidence type="ECO:0000313" key="1">
    <source>
        <dbReference type="EMBL" id="GBL80263.1"/>
    </source>
</evidence>
<protein>
    <submittedName>
        <fullName evidence="1">Uncharacterized protein</fullName>
    </submittedName>
</protein>
<accession>A0A4Y2AK86</accession>
<sequence>MWKNVVGNVDACCLLNMWKVQISFVLHINIPFSRGWQFWDSPHNFESRSDDEEDTSASIPPLFQASASHHSKRVKTKQTDLACDRLTNTAYLQWYRAPKPPGLWKL</sequence>
<evidence type="ECO:0000313" key="2">
    <source>
        <dbReference type="Proteomes" id="UP000499080"/>
    </source>
</evidence>
<dbReference type="AlphaFoldDB" id="A0A4Y2AK86"/>
<reference evidence="1 2" key="1">
    <citation type="journal article" date="2019" name="Sci. Rep.">
        <title>Orb-weaving spider Araneus ventricosus genome elucidates the spidroin gene catalogue.</title>
        <authorList>
            <person name="Kono N."/>
            <person name="Nakamura H."/>
            <person name="Ohtoshi R."/>
            <person name="Moran D.A.P."/>
            <person name="Shinohara A."/>
            <person name="Yoshida Y."/>
            <person name="Fujiwara M."/>
            <person name="Mori M."/>
            <person name="Tomita M."/>
            <person name="Arakawa K."/>
        </authorList>
    </citation>
    <scope>NUCLEOTIDE SEQUENCE [LARGE SCALE GENOMIC DNA]</scope>
</reference>
<dbReference type="EMBL" id="BGPR01000021">
    <property type="protein sequence ID" value="GBL80263.1"/>
    <property type="molecule type" value="Genomic_DNA"/>
</dbReference>
<name>A0A4Y2AK86_ARAVE</name>